<sequence length="234" mass="25609">MDTLLLKVGVEGSTYWIRVKEAPGWKPSLIYDLPSPNLTESALQDQDHNEGHSHFSDGNEDESSDLFGIYKVIEKMKTNELNTDVPKGFNSWGNIKMSKDIKDGIWGKNGNSATDDFFYASPSHQGSDVNTSTASHPYVSTNLGEAVKNMATVTSIHAESQVAAYTAAVSSQATHAAPAKVIAAPTIHFETHTTHVADTEASKNSVPVGFLVAIFVWRVFNLRVILNLTPWFLK</sequence>
<evidence type="ECO:0000313" key="3">
    <source>
        <dbReference type="Proteomes" id="UP001177003"/>
    </source>
</evidence>
<dbReference type="AlphaFoldDB" id="A0AA35VJW8"/>
<reference evidence="2" key="1">
    <citation type="submission" date="2023-04" db="EMBL/GenBank/DDBJ databases">
        <authorList>
            <person name="Vijverberg K."/>
            <person name="Xiong W."/>
            <person name="Schranz E."/>
        </authorList>
    </citation>
    <scope>NUCLEOTIDE SEQUENCE</scope>
</reference>
<feature type="region of interest" description="Disordered" evidence="1">
    <location>
        <begin position="40"/>
        <end position="62"/>
    </location>
</feature>
<name>A0AA35VJW8_LACSI</name>
<keyword evidence="3" id="KW-1185">Reference proteome</keyword>
<feature type="compositionally biased region" description="Basic and acidic residues" evidence="1">
    <location>
        <begin position="45"/>
        <end position="57"/>
    </location>
</feature>
<accession>A0AA35VJW8</accession>
<proteinExistence type="predicted"/>
<evidence type="ECO:0000313" key="2">
    <source>
        <dbReference type="EMBL" id="CAI9270129.1"/>
    </source>
</evidence>
<evidence type="ECO:0000256" key="1">
    <source>
        <dbReference type="SAM" id="MobiDB-lite"/>
    </source>
</evidence>
<gene>
    <name evidence="2" type="ORF">LSALG_LOCUS10464</name>
</gene>
<dbReference type="EMBL" id="OX465077">
    <property type="protein sequence ID" value="CAI9270129.1"/>
    <property type="molecule type" value="Genomic_DNA"/>
</dbReference>
<protein>
    <submittedName>
        <fullName evidence="2">Uncharacterized protein</fullName>
    </submittedName>
</protein>
<dbReference type="Proteomes" id="UP001177003">
    <property type="component" value="Chromosome 1"/>
</dbReference>
<organism evidence="2 3">
    <name type="scientific">Lactuca saligna</name>
    <name type="common">Willowleaf lettuce</name>
    <dbReference type="NCBI Taxonomy" id="75948"/>
    <lineage>
        <taxon>Eukaryota</taxon>
        <taxon>Viridiplantae</taxon>
        <taxon>Streptophyta</taxon>
        <taxon>Embryophyta</taxon>
        <taxon>Tracheophyta</taxon>
        <taxon>Spermatophyta</taxon>
        <taxon>Magnoliopsida</taxon>
        <taxon>eudicotyledons</taxon>
        <taxon>Gunneridae</taxon>
        <taxon>Pentapetalae</taxon>
        <taxon>asterids</taxon>
        <taxon>campanulids</taxon>
        <taxon>Asterales</taxon>
        <taxon>Asteraceae</taxon>
        <taxon>Cichorioideae</taxon>
        <taxon>Cichorieae</taxon>
        <taxon>Lactucinae</taxon>
        <taxon>Lactuca</taxon>
    </lineage>
</organism>